<evidence type="ECO:0000313" key="3">
    <source>
        <dbReference type="Proteomes" id="UP001362999"/>
    </source>
</evidence>
<organism evidence="2 3">
    <name type="scientific">Favolaschia claudopus</name>
    <dbReference type="NCBI Taxonomy" id="2862362"/>
    <lineage>
        <taxon>Eukaryota</taxon>
        <taxon>Fungi</taxon>
        <taxon>Dikarya</taxon>
        <taxon>Basidiomycota</taxon>
        <taxon>Agaricomycotina</taxon>
        <taxon>Agaricomycetes</taxon>
        <taxon>Agaricomycetidae</taxon>
        <taxon>Agaricales</taxon>
        <taxon>Marasmiineae</taxon>
        <taxon>Mycenaceae</taxon>
        <taxon>Favolaschia</taxon>
    </lineage>
</organism>
<comment type="caution">
    <text evidence="2">The sequence shown here is derived from an EMBL/GenBank/DDBJ whole genome shotgun (WGS) entry which is preliminary data.</text>
</comment>
<evidence type="ECO:0000313" key="2">
    <source>
        <dbReference type="EMBL" id="KAK7006936.1"/>
    </source>
</evidence>
<gene>
    <name evidence="2" type="ORF">R3P38DRAFT_3600921</name>
</gene>
<name>A0AAW0ADH5_9AGAR</name>
<feature type="compositionally biased region" description="Acidic residues" evidence="1">
    <location>
        <begin position="19"/>
        <end position="30"/>
    </location>
</feature>
<keyword evidence="3" id="KW-1185">Reference proteome</keyword>
<reference evidence="2 3" key="1">
    <citation type="journal article" date="2024" name="J Genomics">
        <title>Draft genome sequencing and assembly of Favolaschia claudopus CIRM-BRFM 2984 isolated from oak limbs.</title>
        <authorList>
            <person name="Navarro D."/>
            <person name="Drula E."/>
            <person name="Chaduli D."/>
            <person name="Cazenave R."/>
            <person name="Ahrendt S."/>
            <person name="Wang J."/>
            <person name="Lipzen A."/>
            <person name="Daum C."/>
            <person name="Barry K."/>
            <person name="Grigoriev I.V."/>
            <person name="Favel A."/>
            <person name="Rosso M.N."/>
            <person name="Martin F."/>
        </authorList>
    </citation>
    <scope>NUCLEOTIDE SEQUENCE [LARGE SCALE GENOMIC DNA]</scope>
    <source>
        <strain evidence="2 3">CIRM-BRFM 2984</strain>
    </source>
</reference>
<feature type="region of interest" description="Disordered" evidence="1">
    <location>
        <begin position="1"/>
        <end position="40"/>
    </location>
</feature>
<sequence>PPTISLQATRPRLVSSDSENSDESEVESLEEVPAPWVVDAEDMDETVEPELEDELLSRVKLNPYELLEGELESEESQRPRDSRLTEAAMNAIRAHNLKVSVDLGARAYTKTKRAFPQLKDLPSLAHLQSEIAFLFGVTPVRYHCCTSSCCCFVGPYADLDNCPYCDEARYDAQGRPRATFDYLPLIPRLKAKFANKDMCKKLGLHSTQNGKIRDIFDSFHYRSLRRRHVSVDGEVFSHMFFHQDSDIAMGLSTDGICPFKNRKATCW</sequence>
<feature type="non-terminal residue" evidence="2">
    <location>
        <position position="267"/>
    </location>
</feature>
<protein>
    <submittedName>
        <fullName evidence="2">Uncharacterized protein</fullName>
    </submittedName>
</protein>
<feature type="non-terminal residue" evidence="2">
    <location>
        <position position="1"/>
    </location>
</feature>
<accession>A0AAW0ADH5</accession>
<dbReference type="AlphaFoldDB" id="A0AAW0ADH5"/>
<dbReference type="EMBL" id="JAWWNJ010000074">
    <property type="protein sequence ID" value="KAK7006936.1"/>
    <property type="molecule type" value="Genomic_DNA"/>
</dbReference>
<dbReference type="Proteomes" id="UP001362999">
    <property type="component" value="Unassembled WGS sequence"/>
</dbReference>
<evidence type="ECO:0000256" key="1">
    <source>
        <dbReference type="SAM" id="MobiDB-lite"/>
    </source>
</evidence>
<proteinExistence type="predicted"/>